<evidence type="ECO:0000256" key="1">
    <source>
        <dbReference type="SAM" id="MobiDB-lite"/>
    </source>
</evidence>
<keyword evidence="3" id="KW-1185">Reference proteome</keyword>
<name>A0A1X6NZE8_PORUM</name>
<reference evidence="2 3" key="1">
    <citation type="submission" date="2017-03" db="EMBL/GenBank/DDBJ databases">
        <title>WGS assembly of Porphyra umbilicalis.</title>
        <authorList>
            <person name="Brawley S.H."/>
            <person name="Blouin N.A."/>
            <person name="Ficko-Blean E."/>
            <person name="Wheeler G.L."/>
            <person name="Lohr M."/>
            <person name="Goodson H.V."/>
            <person name="Jenkins J.W."/>
            <person name="Blaby-Haas C.E."/>
            <person name="Helliwell K.E."/>
            <person name="Chan C."/>
            <person name="Marriage T."/>
            <person name="Bhattacharya D."/>
            <person name="Klein A.S."/>
            <person name="Badis Y."/>
            <person name="Brodie J."/>
            <person name="Cao Y."/>
            <person name="Collen J."/>
            <person name="Dittami S.M."/>
            <person name="Gachon C.M."/>
            <person name="Green B.R."/>
            <person name="Karpowicz S."/>
            <person name="Kim J.W."/>
            <person name="Kudahl U."/>
            <person name="Lin S."/>
            <person name="Michel G."/>
            <person name="Mittag M."/>
            <person name="Olson B.J."/>
            <person name="Pangilinan J."/>
            <person name="Peng Y."/>
            <person name="Qiu H."/>
            <person name="Shu S."/>
            <person name="Singer J.T."/>
            <person name="Smith A.G."/>
            <person name="Sprecher B.N."/>
            <person name="Wagner V."/>
            <person name="Wang W."/>
            <person name="Wang Z.-Y."/>
            <person name="Yan J."/>
            <person name="Yarish C."/>
            <person name="Zoeuner-Riek S."/>
            <person name="Zhuang Y."/>
            <person name="Zou Y."/>
            <person name="Lindquist E.A."/>
            <person name="Grimwood J."/>
            <person name="Barry K."/>
            <person name="Rokhsar D.S."/>
            <person name="Schmutz J."/>
            <person name="Stiller J.W."/>
            <person name="Grossman A.R."/>
            <person name="Prochnik S.E."/>
        </authorList>
    </citation>
    <scope>NUCLEOTIDE SEQUENCE [LARGE SCALE GENOMIC DNA]</scope>
    <source>
        <strain evidence="2">4086291</strain>
    </source>
</reference>
<gene>
    <name evidence="2" type="ORF">BU14_0317s0007</name>
</gene>
<feature type="compositionally biased region" description="Basic residues" evidence="1">
    <location>
        <begin position="121"/>
        <end position="143"/>
    </location>
</feature>
<feature type="compositionally biased region" description="Polar residues" evidence="1">
    <location>
        <begin position="147"/>
        <end position="162"/>
    </location>
</feature>
<proteinExistence type="predicted"/>
<sequence length="325" mass="35848">MCRGCGRTRALRASAWASRSSCCSPMAARRPCSTAATRWRLTLWLRIATKALWRRTAAPPTPLRATSTAVTMTAPRRTSPQTTRTGTAPWRNSTVAEAAARGSAARRAVAWASTPPPSARASRRRSRRSAAPRERARRRRRNPGSRQSTRFPRTRQSPSTPTACGRPARGGLSRPRCRFSTTRPLAAARRSVWHTLLLNRCATALSQMQTQNWRLLSLRGPWRHTSGATPSFQALCRRPKSRNGSVLVCPRPGGRRCSPALPSPWRRSYNARASWQPPPLPSSSRGSAPPLARRSQLPPPHAHTGRSSWMSTPCKCVPVGPQLLQ</sequence>
<dbReference type="AlphaFoldDB" id="A0A1X6NZE8"/>
<feature type="region of interest" description="Disordered" evidence="1">
    <location>
        <begin position="272"/>
        <end position="315"/>
    </location>
</feature>
<feature type="compositionally biased region" description="Polar residues" evidence="1">
    <location>
        <begin position="67"/>
        <end position="95"/>
    </location>
</feature>
<accession>A0A1X6NZE8</accession>
<organism evidence="2 3">
    <name type="scientific">Porphyra umbilicalis</name>
    <name type="common">Purple laver</name>
    <name type="synonym">Red alga</name>
    <dbReference type="NCBI Taxonomy" id="2786"/>
    <lineage>
        <taxon>Eukaryota</taxon>
        <taxon>Rhodophyta</taxon>
        <taxon>Bangiophyceae</taxon>
        <taxon>Bangiales</taxon>
        <taxon>Bangiaceae</taxon>
        <taxon>Porphyra</taxon>
    </lineage>
</organism>
<protein>
    <submittedName>
        <fullName evidence="2">Uncharacterized protein</fullName>
    </submittedName>
</protein>
<evidence type="ECO:0000313" key="2">
    <source>
        <dbReference type="EMBL" id="OSX73947.1"/>
    </source>
</evidence>
<evidence type="ECO:0000313" key="3">
    <source>
        <dbReference type="Proteomes" id="UP000218209"/>
    </source>
</evidence>
<dbReference type="Proteomes" id="UP000218209">
    <property type="component" value="Unassembled WGS sequence"/>
</dbReference>
<feature type="compositionally biased region" description="Low complexity" evidence="1">
    <location>
        <begin position="96"/>
        <end position="112"/>
    </location>
</feature>
<feature type="region of interest" description="Disordered" evidence="1">
    <location>
        <begin position="67"/>
        <end position="177"/>
    </location>
</feature>
<dbReference type="EMBL" id="KV918971">
    <property type="protein sequence ID" value="OSX73947.1"/>
    <property type="molecule type" value="Genomic_DNA"/>
</dbReference>